<name>A0A0F7L541_9VIRU</name>
<reference evidence="1" key="2">
    <citation type="submission" date="2015-03" db="EMBL/GenBank/DDBJ databases">
        <authorList>
            <person name="Chow C.-E.T."/>
            <person name="Winget D.M."/>
            <person name="White R.A.III."/>
            <person name="Hallam S.J."/>
            <person name="Suttle C.A."/>
        </authorList>
    </citation>
    <scope>NUCLEOTIDE SEQUENCE</scope>
    <source>
        <strain evidence="1">Oxic1_1</strain>
    </source>
</reference>
<proteinExistence type="predicted"/>
<dbReference type="EMBL" id="KR029596">
    <property type="protein sequence ID" value="AKH47654.1"/>
    <property type="molecule type" value="Genomic_DNA"/>
</dbReference>
<reference evidence="1" key="1">
    <citation type="journal article" date="2015" name="Front. Microbiol.">
        <title>Combining genomic sequencing methods to explore viral diversity and reveal potential virus-host interactions.</title>
        <authorList>
            <person name="Chow C.E."/>
            <person name="Winget D.M."/>
            <person name="White R.A.III."/>
            <person name="Hallam S.J."/>
            <person name="Suttle C.A."/>
        </authorList>
    </citation>
    <scope>NUCLEOTIDE SEQUENCE</scope>
    <source>
        <strain evidence="1">Oxic1_1</strain>
    </source>
</reference>
<organism evidence="1">
    <name type="scientific">uncultured marine virus</name>
    <dbReference type="NCBI Taxonomy" id="186617"/>
    <lineage>
        <taxon>Viruses</taxon>
        <taxon>environmental samples</taxon>
    </lineage>
</organism>
<protein>
    <submittedName>
        <fullName evidence="1">Uncharacterized protein</fullName>
    </submittedName>
</protein>
<sequence length="112" mass="13135">MDLISHQRWIALLRSCERLNCGVSILGSPYFQLFTKRPHSIRWSKLLERLLGRFEKLSRILIFHIITFGGAERITLGEILLADRNHLLGHTLHLDWRFVLLNELPKAVHFLP</sequence>
<evidence type="ECO:0000313" key="1">
    <source>
        <dbReference type="EMBL" id="AKH47654.1"/>
    </source>
</evidence>
<accession>A0A0F7L541</accession>